<evidence type="ECO:0008006" key="4">
    <source>
        <dbReference type="Google" id="ProtNLM"/>
    </source>
</evidence>
<dbReference type="InterPro" id="IPR021367">
    <property type="entry name" value="DUF2982"/>
</dbReference>
<name>A0A1C7F9L8_9VIBR</name>
<evidence type="ECO:0000313" key="3">
    <source>
        <dbReference type="Proteomes" id="UP000092528"/>
    </source>
</evidence>
<keyword evidence="1" id="KW-0812">Transmembrane</keyword>
<dbReference type="RefSeq" id="WP_065545367.1">
    <property type="nucleotide sequence ID" value="NZ_CP016414.1"/>
</dbReference>
<dbReference type="STRING" id="45658.VSVS12_01879"/>
<dbReference type="PATRIC" id="fig|45658.7.peg.1477"/>
<feature type="transmembrane region" description="Helical" evidence="1">
    <location>
        <begin position="48"/>
        <end position="66"/>
    </location>
</feature>
<reference evidence="2 3" key="1">
    <citation type="submission" date="2016-07" db="EMBL/GenBank/DDBJ databases">
        <title>Genome sequencing of Vibrio scophthalmi strain VS-05, an isolated from Paralichthys olivaceus.</title>
        <authorList>
            <person name="Han H.-J."/>
        </authorList>
    </citation>
    <scope>NUCLEOTIDE SEQUENCE [LARGE SCALE GENOMIC DNA]</scope>
    <source>
        <strain evidence="2 3">VS-05</strain>
    </source>
</reference>
<gene>
    <name evidence="2" type="ORF">VSVS05_01497</name>
</gene>
<keyword evidence="1" id="KW-1133">Transmembrane helix</keyword>
<organism evidence="2 3">
    <name type="scientific">Vibrio scophthalmi</name>
    <dbReference type="NCBI Taxonomy" id="45658"/>
    <lineage>
        <taxon>Bacteria</taxon>
        <taxon>Pseudomonadati</taxon>
        <taxon>Pseudomonadota</taxon>
        <taxon>Gammaproteobacteria</taxon>
        <taxon>Vibrionales</taxon>
        <taxon>Vibrionaceae</taxon>
        <taxon>Vibrio</taxon>
    </lineage>
</organism>
<keyword evidence="1" id="KW-0472">Membrane</keyword>
<proteinExistence type="predicted"/>
<dbReference type="Proteomes" id="UP000092528">
    <property type="component" value="Chromosome 1"/>
</dbReference>
<accession>A0A1C7F9L8</accession>
<keyword evidence="3" id="KW-1185">Reference proteome</keyword>
<evidence type="ECO:0000256" key="1">
    <source>
        <dbReference type="SAM" id="Phobius"/>
    </source>
</evidence>
<evidence type="ECO:0000313" key="2">
    <source>
        <dbReference type="EMBL" id="ANU36622.1"/>
    </source>
</evidence>
<sequence length="246" mass="28680">MPTRFDMHTRHLSNRPTTLLAHAKVWKGAIICVALGGLIWFTNQWQQFVVGLLVLIALFYAAQWLLKTSIVAYTLTATHLQQHFYKGGWVLQWHNISKIDICQSQHQGWYQPLPWIGIRLKNYSPYLDSICPRITTEILLSQRPLLYAGLQQQHKTTQFEEMVLDPKPYTTVDGKQYTGLQAMLANRMHYQRQLFGYDVFISTNDLDRPPDEFVGLMRRYLAASQEVEHTPIASKERCKNRESERD</sequence>
<feature type="transmembrane region" description="Helical" evidence="1">
    <location>
        <begin position="21"/>
        <end position="42"/>
    </location>
</feature>
<protein>
    <recommendedName>
        <fullName evidence="4">DUF2982 domain-containing protein</fullName>
    </recommendedName>
</protein>
<dbReference type="EMBL" id="CP016414">
    <property type="protein sequence ID" value="ANU36622.1"/>
    <property type="molecule type" value="Genomic_DNA"/>
</dbReference>
<dbReference type="AlphaFoldDB" id="A0A1C7F9L8"/>
<dbReference type="Pfam" id="PF11201">
    <property type="entry name" value="DUF2982"/>
    <property type="match status" value="1"/>
</dbReference>